<organism evidence="5 6">
    <name type="scientific">Mycobacterium spongiae</name>
    <dbReference type="NCBI Taxonomy" id="886343"/>
    <lineage>
        <taxon>Bacteria</taxon>
        <taxon>Bacillati</taxon>
        <taxon>Actinomycetota</taxon>
        <taxon>Actinomycetes</taxon>
        <taxon>Mycobacteriales</taxon>
        <taxon>Mycobacteriaceae</taxon>
        <taxon>Mycobacterium</taxon>
    </lineage>
</organism>
<dbReference type="KEGG" id="mspg:F6B93_00795"/>
<dbReference type="InterPro" id="IPR041698">
    <property type="entry name" value="Methyltransf_25"/>
</dbReference>
<reference evidence="5" key="1">
    <citation type="submission" date="2019-12" db="EMBL/GenBank/DDBJ databases">
        <title>Mycobacterium spongiae sp. nov.</title>
        <authorList>
            <person name="Stinear T."/>
        </authorList>
    </citation>
    <scope>NUCLEOTIDE SEQUENCE</scope>
    <source>
        <strain evidence="5">FSD4b-SM</strain>
    </source>
</reference>
<dbReference type="CDD" id="cd02440">
    <property type="entry name" value="AdoMet_MTases"/>
    <property type="match status" value="1"/>
</dbReference>
<dbReference type="InterPro" id="IPR029063">
    <property type="entry name" value="SAM-dependent_MTases_sf"/>
</dbReference>
<feature type="domain" description="Methyltransferase" evidence="4">
    <location>
        <begin position="49"/>
        <end position="144"/>
    </location>
</feature>
<keyword evidence="6" id="KW-1185">Reference proteome</keyword>
<protein>
    <submittedName>
        <fullName evidence="5">Methyltransferase domain-containing protein</fullName>
    </submittedName>
</protein>
<dbReference type="GO" id="GO:0008168">
    <property type="term" value="F:methyltransferase activity"/>
    <property type="evidence" value="ECO:0007669"/>
    <property type="project" value="UniProtKB-KW"/>
</dbReference>
<gene>
    <name evidence="5" type="ORF">F6B93_00795</name>
</gene>
<dbReference type="RefSeq" id="WP_211697208.1">
    <property type="nucleotide sequence ID" value="NZ_CP046600.1"/>
</dbReference>
<dbReference type="Gene3D" id="3.40.50.150">
    <property type="entry name" value="Vaccinia Virus protein VP39"/>
    <property type="match status" value="1"/>
</dbReference>
<keyword evidence="3" id="KW-0949">S-adenosyl-L-methionine</keyword>
<keyword evidence="2" id="KW-0808">Transferase</keyword>
<evidence type="ECO:0000313" key="5">
    <source>
        <dbReference type="EMBL" id="QUR65805.1"/>
    </source>
</evidence>
<dbReference type="GO" id="GO:0032259">
    <property type="term" value="P:methylation"/>
    <property type="evidence" value="ECO:0007669"/>
    <property type="project" value="UniProtKB-KW"/>
</dbReference>
<dbReference type="Proteomes" id="UP000682202">
    <property type="component" value="Chromosome"/>
</dbReference>
<dbReference type="PANTHER" id="PTHR43464:SF19">
    <property type="entry name" value="UBIQUINONE BIOSYNTHESIS O-METHYLTRANSFERASE, MITOCHONDRIAL"/>
    <property type="match status" value="1"/>
</dbReference>
<dbReference type="EMBL" id="CP046600">
    <property type="protein sequence ID" value="QUR65805.1"/>
    <property type="molecule type" value="Genomic_DNA"/>
</dbReference>
<dbReference type="PANTHER" id="PTHR43464">
    <property type="entry name" value="METHYLTRANSFERASE"/>
    <property type="match status" value="1"/>
</dbReference>
<evidence type="ECO:0000256" key="3">
    <source>
        <dbReference type="ARBA" id="ARBA00022691"/>
    </source>
</evidence>
<proteinExistence type="predicted"/>
<dbReference type="AlphaFoldDB" id="A0A975JU89"/>
<keyword evidence="1 5" id="KW-0489">Methyltransferase</keyword>
<dbReference type="Pfam" id="PF13649">
    <property type="entry name" value="Methyltransf_25"/>
    <property type="match status" value="1"/>
</dbReference>
<dbReference type="SUPFAM" id="SSF53335">
    <property type="entry name" value="S-adenosyl-L-methionine-dependent methyltransferases"/>
    <property type="match status" value="1"/>
</dbReference>
<evidence type="ECO:0000256" key="1">
    <source>
        <dbReference type="ARBA" id="ARBA00022603"/>
    </source>
</evidence>
<evidence type="ECO:0000259" key="4">
    <source>
        <dbReference type="Pfam" id="PF13649"/>
    </source>
</evidence>
<evidence type="ECO:0000313" key="6">
    <source>
        <dbReference type="Proteomes" id="UP000682202"/>
    </source>
</evidence>
<name>A0A975JU89_9MYCO</name>
<accession>A0A975JU89</accession>
<evidence type="ECO:0000256" key="2">
    <source>
        <dbReference type="ARBA" id="ARBA00022679"/>
    </source>
</evidence>
<sequence length="249" mass="26965">MSSAVQPDFDAIYRGGSEPGIATLAPWDIGGPQPVVQELVAHGAVRGEVLDPGTGPGHHAIYYASKGYSATGIDASPAAIERARRTAETAGVSVDFQVADATTLDGLENRFDTVVDCGFYHVFQEDEDTQKRYAQALHRATKPGARLYLFEFGCQNVNGLQWSGLPGLAAENFERVLPASGWRIAYLGTTTYQARLSPEMFAAMAELSSDTKFMAGMKPVQDQLQVLAPLLQDHVVHLPFWSVHAARID</sequence>